<organism evidence="1 2">
    <name type="scientific">Candidatus Scatoplasma merdavium</name>
    <dbReference type="NCBI Taxonomy" id="2840932"/>
    <lineage>
        <taxon>Bacteria</taxon>
        <taxon>Bacillati</taxon>
        <taxon>Bacillota</taxon>
        <taxon>Bacilli</taxon>
        <taxon>Bacillales</taxon>
        <taxon>Candidatus Scatoplasma</taxon>
    </lineage>
</organism>
<protein>
    <submittedName>
        <fullName evidence="1">Uncharacterized protein</fullName>
    </submittedName>
</protein>
<dbReference type="GO" id="GO:0000731">
    <property type="term" value="P:DNA synthesis involved in DNA repair"/>
    <property type="evidence" value="ECO:0007669"/>
    <property type="project" value="TreeGrafter"/>
</dbReference>
<dbReference type="SUPFAM" id="SSF52540">
    <property type="entry name" value="P-loop containing nucleoside triphosphate hydrolases"/>
    <property type="match status" value="1"/>
</dbReference>
<dbReference type="InterPro" id="IPR027417">
    <property type="entry name" value="P-loop_NTPase"/>
</dbReference>
<dbReference type="Pfam" id="PF13558">
    <property type="entry name" value="SbcC_Walker_B"/>
    <property type="match status" value="1"/>
</dbReference>
<reference evidence="1" key="1">
    <citation type="submission" date="2020-10" db="EMBL/GenBank/DDBJ databases">
        <authorList>
            <person name="Gilroy R."/>
        </authorList>
    </citation>
    <scope>NUCLEOTIDE SEQUENCE</scope>
    <source>
        <strain evidence="1">1748</strain>
    </source>
</reference>
<evidence type="ECO:0000313" key="2">
    <source>
        <dbReference type="Proteomes" id="UP000823629"/>
    </source>
</evidence>
<dbReference type="GO" id="GO:0006302">
    <property type="term" value="P:double-strand break repair"/>
    <property type="evidence" value="ECO:0007669"/>
    <property type="project" value="TreeGrafter"/>
</dbReference>
<dbReference type="PANTHER" id="PTHR32182">
    <property type="entry name" value="DNA REPLICATION AND REPAIR PROTEIN RECF"/>
    <property type="match status" value="1"/>
</dbReference>
<comment type="caution">
    <text evidence="1">The sequence shown here is derived from an EMBL/GenBank/DDBJ whole genome shotgun (WGS) entry which is preliminary data.</text>
</comment>
<name>A0A9D9D583_9BACL</name>
<proteinExistence type="predicted"/>
<sequence length="141" mass="16092">VKRFTDYRTYLVFDLLVKKGENAEESSLAKTFVIQSGGETQTPCYISILASFAQLYRTNDPDADTIRLVIFDEAFSKMDGGRIRESIGLLRSFGLQAIISTPTEKIGDIVNNVDTTLVTMHDDKRRRSYIDRYENVKKKIK</sequence>
<reference evidence="1" key="2">
    <citation type="journal article" date="2021" name="PeerJ">
        <title>Extensive microbial diversity within the chicken gut microbiome revealed by metagenomics and culture.</title>
        <authorList>
            <person name="Gilroy R."/>
            <person name="Ravi A."/>
            <person name="Getino M."/>
            <person name="Pursley I."/>
            <person name="Horton D.L."/>
            <person name="Alikhan N.F."/>
            <person name="Baker D."/>
            <person name="Gharbi K."/>
            <person name="Hall N."/>
            <person name="Watson M."/>
            <person name="Adriaenssens E.M."/>
            <person name="Foster-Nyarko E."/>
            <person name="Jarju S."/>
            <person name="Secka A."/>
            <person name="Antonio M."/>
            <person name="Oren A."/>
            <person name="Chaudhuri R.R."/>
            <person name="La Ragione R."/>
            <person name="Hildebrand F."/>
            <person name="Pallen M.J."/>
        </authorList>
    </citation>
    <scope>NUCLEOTIDE SEQUENCE</scope>
    <source>
        <strain evidence="1">1748</strain>
    </source>
</reference>
<feature type="non-terminal residue" evidence="1">
    <location>
        <position position="1"/>
    </location>
</feature>
<dbReference type="PANTHER" id="PTHR32182:SF0">
    <property type="entry name" value="DNA REPLICATION AND REPAIR PROTEIN RECF"/>
    <property type="match status" value="1"/>
</dbReference>
<gene>
    <name evidence="1" type="ORF">IAC78_01365</name>
</gene>
<dbReference type="AlphaFoldDB" id="A0A9D9D583"/>
<dbReference type="Proteomes" id="UP000823629">
    <property type="component" value="Unassembled WGS sequence"/>
</dbReference>
<dbReference type="EMBL" id="JADING010000040">
    <property type="protein sequence ID" value="MBO8414116.1"/>
    <property type="molecule type" value="Genomic_DNA"/>
</dbReference>
<accession>A0A9D9D583</accession>
<evidence type="ECO:0000313" key="1">
    <source>
        <dbReference type="EMBL" id="MBO8414116.1"/>
    </source>
</evidence>